<accession>A0A841QGB3</accession>
<dbReference type="RefSeq" id="WP_166115166.1">
    <property type="nucleotide sequence ID" value="NZ_BAABDB010000036.1"/>
</dbReference>
<evidence type="ECO:0000313" key="1">
    <source>
        <dbReference type="EMBL" id="MBB6457550.1"/>
    </source>
</evidence>
<proteinExistence type="predicted"/>
<dbReference type="Pfam" id="PF12974">
    <property type="entry name" value="Phosphonate-bd"/>
    <property type="match status" value="1"/>
</dbReference>
<evidence type="ECO:0000313" key="2">
    <source>
        <dbReference type="Proteomes" id="UP000578000"/>
    </source>
</evidence>
<dbReference type="PANTHER" id="PTHR35841">
    <property type="entry name" value="PHOSPHONATES-BINDING PERIPLASMIC PROTEIN"/>
    <property type="match status" value="1"/>
</dbReference>
<dbReference type="PANTHER" id="PTHR35841:SF1">
    <property type="entry name" value="PHOSPHONATES-BINDING PERIPLASMIC PROTEIN"/>
    <property type="match status" value="1"/>
</dbReference>
<dbReference type="EMBL" id="JACHIE010000008">
    <property type="protein sequence ID" value="MBB6457550.1"/>
    <property type="molecule type" value="Genomic_DNA"/>
</dbReference>
<sequence length="274" mass="30045">MKFVASMPMYDQPQDLGALDATWIQLRDALRQNGVPAPDALVRRNADLPPVPGGIRDAAGRLVAPDPASLPPDELDLSALWRHPALLFGETCWGPLQHGLDEFVHVVAQNSYDGLTGGQGYFYRSALVVLRGHHNAWDALPTSSFNSVQAMTGQHFVFNDRVSQSGYLSVVRDLEVMGASLDVCSRTTVTGSHLASIMYVANGSADIAAIDCRTWALFRRADPVTADRLRVIGWTMPSMGLPFVCSRHVHSALRRTVAAVARTIMLPIRYNYYV</sequence>
<reference evidence="1 2" key="1">
    <citation type="submission" date="2020-08" db="EMBL/GenBank/DDBJ databases">
        <title>Genomic Encyclopedia of Type Strains, Phase IV (KMG-IV): sequencing the most valuable type-strain genomes for metagenomic binning, comparative biology and taxonomic classification.</title>
        <authorList>
            <person name="Goeker M."/>
        </authorList>
    </citation>
    <scope>NUCLEOTIDE SEQUENCE [LARGE SCALE GENOMIC DNA]</scope>
    <source>
        <strain evidence="1 2">DSM 4491</strain>
    </source>
</reference>
<keyword evidence="2" id="KW-1185">Reference proteome</keyword>
<name>A0A841QGB3_9PROT</name>
<comment type="caution">
    <text evidence="1">The sequence shown here is derived from an EMBL/GenBank/DDBJ whole genome shotgun (WGS) entry which is preliminary data.</text>
</comment>
<gene>
    <name evidence="1" type="ORF">HNR55_002146</name>
</gene>
<dbReference type="Proteomes" id="UP000578000">
    <property type="component" value="Unassembled WGS sequence"/>
</dbReference>
<dbReference type="SUPFAM" id="SSF53850">
    <property type="entry name" value="Periplasmic binding protein-like II"/>
    <property type="match status" value="1"/>
</dbReference>
<organism evidence="1 2">
    <name type="scientific">Acetobacter lovaniensis</name>
    <dbReference type="NCBI Taxonomy" id="104100"/>
    <lineage>
        <taxon>Bacteria</taxon>
        <taxon>Pseudomonadati</taxon>
        <taxon>Pseudomonadota</taxon>
        <taxon>Alphaproteobacteria</taxon>
        <taxon>Acetobacterales</taxon>
        <taxon>Acetobacteraceae</taxon>
        <taxon>Acetobacter</taxon>
    </lineage>
</organism>
<protein>
    <submittedName>
        <fullName evidence="1">ABC-type phosphate/phosphonate transport system substrate-binding protein</fullName>
    </submittedName>
</protein>
<dbReference type="AlphaFoldDB" id="A0A841QGB3"/>
<dbReference type="Gene3D" id="3.40.190.10">
    <property type="entry name" value="Periplasmic binding protein-like II"/>
    <property type="match status" value="1"/>
</dbReference>